<dbReference type="InterPro" id="IPR018037">
    <property type="entry name" value="FixH_proteobacterial"/>
</dbReference>
<proteinExistence type="predicted"/>
<reference evidence="2 3" key="1">
    <citation type="submission" date="2021-08" db="EMBL/GenBank/DDBJ databases">
        <title>Devosia salina sp. nov., isolated from the South China Sea sediment.</title>
        <authorList>
            <person name="Zhou Z."/>
        </authorList>
    </citation>
    <scope>NUCLEOTIDE SEQUENCE [LARGE SCALE GENOMIC DNA]</scope>
    <source>
        <strain evidence="2 3">SCS-3</strain>
    </source>
</reference>
<organism evidence="2 3">
    <name type="scientific">Devosia salina</name>
    <dbReference type="NCBI Taxonomy" id="2860336"/>
    <lineage>
        <taxon>Bacteria</taxon>
        <taxon>Pseudomonadati</taxon>
        <taxon>Pseudomonadota</taxon>
        <taxon>Alphaproteobacteria</taxon>
        <taxon>Hyphomicrobiales</taxon>
        <taxon>Devosiaceae</taxon>
        <taxon>Devosia</taxon>
    </lineage>
</organism>
<keyword evidence="1" id="KW-0812">Transmembrane</keyword>
<keyword evidence="1" id="KW-1133">Transmembrane helix</keyword>
<evidence type="ECO:0000313" key="2">
    <source>
        <dbReference type="EMBL" id="QYO76008.1"/>
    </source>
</evidence>
<evidence type="ECO:0000313" key="3">
    <source>
        <dbReference type="Proteomes" id="UP000825799"/>
    </source>
</evidence>
<sequence length="156" mass="16999">MKTTAREFTGWHMLAIITAFFAVVIAVNLTMAISSMRTWTGLVVDNSYVESQRFNDKQHTIAAQRAAGWVVETSHADGSIVFSARDASGNTLMLDNVSAFVRRPVGGHDDTTLALEFRGNDYVGALDLAPGVWDITITTAPTALGMIEYESRVTVE</sequence>
<accession>A0ABX8WC53</accession>
<evidence type="ECO:0000256" key="1">
    <source>
        <dbReference type="SAM" id="Phobius"/>
    </source>
</evidence>
<name>A0ABX8WC53_9HYPH</name>
<dbReference type="PIRSF" id="PIRSF011386">
    <property type="entry name" value="FixH"/>
    <property type="match status" value="1"/>
</dbReference>
<keyword evidence="3" id="KW-1185">Reference proteome</keyword>
<feature type="transmembrane region" description="Helical" evidence="1">
    <location>
        <begin position="12"/>
        <end position="33"/>
    </location>
</feature>
<dbReference type="InterPro" id="IPR008620">
    <property type="entry name" value="FixH"/>
</dbReference>
<dbReference type="EMBL" id="CP080590">
    <property type="protein sequence ID" value="QYO76008.1"/>
    <property type="molecule type" value="Genomic_DNA"/>
</dbReference>
<dbReference type="Pfam" id="PF05751">
    <property type="entry name" value="FixH"/>
    <property type="match status" value="1"/>
</dbReference>
<protein>
    <submittedName>
        <fullName evidence="2">FixH family protein</fullName>
    </submittedName>
</protein>
<gene>
    <name evidence="2" type="ORF">K1X15_15465</name>
</gene>
<dbReference type="RefSeq" id="WP_220304501.1">
    <property type="nucleotide sequence ID" value="NZ_CP080590.1"/>
</dbReference>
<keyword evidence="1" id="KW-0472">Membrane</keyword>
<dbReference type="Proteomes" id="UP000825799">
    <property type="component" value="Chromosome"/>
</dbReference>